<evidence type="ECO:0000256" key="6">
    <source>
        <dbReference type="ARBA" id="ARBA00022833"/>
    </source>
</evidence>
<dbReference type="GO" id="GO:0016020">
    <property type="term" value="C:membrane"/>
    <property type="evidence" value="ECO:0007669"/>
    <property type="project" value="UniProtKB-SubCell"/>
</dbReference>
<keyword evidence="8 11" id="KW-0472">Membrane</keyword>
<feature type="transmembrane region" description="Helical" evidence="11">
    <location>
        <begin position="212"/>
        <end position="239"/>
    </location>
</feature>
<feature type="transmembrane region" description="Helical" evidence="11">
    <location>
        <begin position="152"/>
        <end position="173"/>
    </location>
</feature>
<dbReference type="PROSITE" id="PS00518">
    <property type="entry name" value="ZF_RING_1"/>
    <property type="match status" value="1"/>
</dbReference>
<dbReference type="GO" id="GO:0061630">
    <property type="term" value="F:ubiquitin protein ligase activity"/>
    <property type="evidence" value="ECO:0007669"/>
    <property type="project" value="InterPro"/>
</dbReference>
<evidence type="ECO:0000256" key="9">
    <source>
        <dbReference type="PROSITE-ProRule" id="PRU00175"/>
    </source>
</evidence>
<evidence type="ECO:0000259" key="12">
    <source>
        <dbReference type="PROSITE" id="PS50089"/>
    </source>
</evidence>
<accession>A0A158R4X2</accession>
<dbReference type="Pfam" id="PF13639">
    <property type="entry name" value="zf-RING_2"/>
    <property type="match status" value="1"/>
</dbReference>
<dbReference type="Gene3D" id="3.30.40.10">
    <property type="entry name" value="Zinc/RING finger domain, C3HC4 (zinc finger)"/>
    <property type="match status" value="1"/>
</dbReference>
<evidence type="ECO:0000256" key="3">
    <source>
        <dbReference type="ARBA" id="ARBA00022723"/>
    </source>
</evidence>
<keyword evidence="6" id="KW-0862">Zinc</keyword>
<dbReference type="PROSITE" id="PS50089">
    <property type="entry name" value="ZF_RING_2"/>
    <property type="match status" value="1"/>
</dbReference>
<dbReference type="Proteomes" id="UP000046393">
    <property type="component" value="Unplaced"/>
</dbReference>
<dbReference type="PANTHER" id="PTHR15860">
    <property type="entry name" value="UNCHARACTERIZED RING FINGER-CONTAINING PROTEIN"/>
    <property type="match status" value="1"/>
</dbReference>
<dbReference type="SMART" id="SM00184">
    <property type="entry name" value="RING"/>
    <property type="match status" value="1"/>
</dbReference>
<keyword evidence="7 11" id="KW-1133">Transmembrane helix</keyword>
<dbReference type="PANTHER" id="PTHR15860:SF0">
    <property type="entry name" value="LP20373P"/>
    <property type="match status" value="1"/>
</dbReference>
<dbReference type="InterPro" id="IPR017907">
    <property type="entry name" value="Znf_RING_CS"/>
</dbReference>
<keyword evidence="13" id="KW-1185">Reference proteome</keyword>
<keyword evidence="2 11" id="KW-0812">Transmembrane</keyword>
<dbReference type="InterPro" id="IPR044235">
    <property type="entry name" value="RNFT1/2"/>
</dbReference>
<evidence type="ECO:0000313" key="13">
    <source>
        <dbReference type="Proteomes" id="UP000046393"/>
    </source>
</evidence>
<reference evidence="14" key="1">
    <citation type="submission" date="2016-04" db="UniProtKB">
        <authorList>
            <consortium name="WormBaseParasite"/>
        </authorList>
    </citation>
    <scope>IDENTIFICATION</scope>
</reference>
<sequence length="399" mass="46503">MTDDEQTLLDNPPEETDVEFVPDDEDQSRSNRLPETVVYVNDDSTSRVRFSYLDVFFEVLSLLRDIVYGWFLHGYLLIRRFIRYLRPAGTIPPSSEQEAFLHSQLIFCLPFSILLLLKIAPKIFPFLLNVLGAGFIFIYCDNFLSTISLASLFRILYLLVFAATLIAADLFFFGELEFTFTDWSFRERVIGPEVYTILTFGTIPESADSSFYVVYTVFMTGMALKLIFIGAKALAYLILCSQSSAIWRFKLCYWLECSSHVYQFAIPIPQWFHFFSHSEGTFSYKCYFFILAVVYVIIKVCLFQRILKNWLSSTVLLFWSPRFKKIDFSEIQRDMQCIICISSFKSPVKLNCNHIFCRKCIETWFSQHNTCPICRAIIYKDIPKSLNYTFDSSFVPVLI</sequence>
<name>A0A158R4X2_9BILA</name>
<keyword evidence="3" id="KW-0479">Metal-binding</keyword>
<protein>
    <submittedName>
        <fullName evidence="14">RING-type domain-containing protein</fullName>
    </submittedName>
</protein>
<feature type="transmembrane region" description="Helical" evidence="11">
    <location>
        <begin position="282"/>
        <end position="302"/>
    </location>
</feature>
<evidence type="ECO:0000256" key="2">
    <source>
        <dbReference type="ARBA" id="ARBA00022692"/>
    </source>
</evidence>
<dbReference type="AlphaFoldDB" id="A0A158R4X2"/>
<organism evidence="13 14">
    <name type="scientific">Syphacia muris</name>
    <dbReference type="NCBI Taxonomy" id="451379"/>
    <lineage>
        <taxon>Eukaryota</taxon>
        <taxon>Metazoa</taxon>
        <taxon>Ecdysozoa</taxon>
        <taxon>Nematoda</taxon>
        <taxon>Chromadorea</taxon>
        <taxon>Rhabditida</taxon>
        <taxon>Spirurina</taxon>
        <taxon>Oxyuridomorpha</taxon>
        <taxon>Oxyuroidea</taxon>
        <taxon>Oxyuridae</taxon>
        <taxon>Syphacia</taxon>
    </lineage>
</organism>
<dbReference type="GO" id="GO:1904294">
    <property type="term" value="P:positive regulation of ERAD pathway"/>
    <property type="evidence" value="ECO:0007669"/>
    <property type="project" value="InterPro"/>
</dbReference>
<feature type="transmembrane region" description="Helical" evidence="11">
    <location>
        <begin position="123"/>
        <end position="140"/>
    </location>
</feature>
<dbReference type="GO" id="GO:0008270">
    <property type="term" value="F:zinc ion binding"/>
    <property type="evidence" value="ECO:0007669"/>
    <property type="project" value="UniProtKB-KW"/>
</dbReference>
<evidence type="ECO:0000256" key="7">
    <source>
        <dbReference type="ARBA" id="ARBA00022989"/>
    </source>
</evidence>
<evidence type="ECO:0000256" key="4">
    <source>
        <dbReference type="ARBA" id="ARBA00022771"/>
    </source>
</evidence>
<comment type="subcellular location">
    <subcellularLocation>
        <location evidence="1">Membrane</location>
        <topology evidence="1">Multi-pass membrane protein</topology>
    </subcellularLocation>
</comment>
<keyword evidence="5" id="KW-0833">Ubl conjugation pathway</keyword>
<evidence type="ECO:0000256" key="10">
    <source>
        <dbReference type="SAM" id="MobiDB-lite"/>
    </source>
</evidence>
<dbReference type="InterPro" id="IPR013083">
    <property type="entry name" value="Znf_RING/FYVE/PHD"/>
</dbReference>
<feature type="transmembrane region" description="Helical" evidence="11">
    <location>
        <begin position="251"/>
        <end position="270"/>
    </location>
</feature>
<evidence type="ECO:0000313" key="14">
    <source>
        <dbReference type="WBParaSite" id="SMUV_0000477001-mRNA-1"/>
    </source>
</evidence>
<evidence type="ECO:0000256" key="11">
    <source>
        <dbReference type="SAM" id="Phobius"/>
    </source>
</evidence>
<keyword evidence="4 9" id="KW-0863">Zinc-finger</keyword>
<feature type="domain" description="RING-type" evidence="12">
    <location>
        <begin position="337"/>
        <end position="375"/>
    </location>
</feature>
<dbReference type="WBParaSite" id="SMUV_0000477001-mRNA-1">
    <property type="protein sequence ID" value="SMUV_0000477001-mRNA-1"/>
    <property type="gene ID" value="SMUV_0000477001"/>
</dbReference>
<feature type="compositionally biased region" description="Acidic residues" evidence="10">
    <location>
        <begin position="1"/>
        <end position="26"/>
    </location>
</feature>
<feature type="region of interest" description="Disordered" evidence="10">
    <location>
        <begin position="1"/>
        <end position="30"/>
    </location>
</feature>
<dbReference type="InterPro" id="IPR001841">
    <property type="entry name" value="Znf_RING"/>
</dbReference>
<dbReference type="SUPFAM" id="SSF57850">
    <property type="entry name" value="RING/U-box"/>
    <property type="match status" value="1"/>
</dbReference>
<evidence type="ECO:0000256" key="8">
    <source>
        <dbReference type="ARBA" id="ARBA00023136"/>
    </source>
</evidence>
<proteinExistence type="predicted"/>
<evidence type="ECO:0000256" key="5">
    <source>
        <dbReference type="ARBA" id="ARBA00022786"/>
    </source>
</evidence>
<evidence type="ECO:0000256" key="1">
    <source>
        <dbReference type="ARBA" id="ARBA00004141"/>
    </source>
</evidence>